<proteinExistence type="predicted"/>
<comment type="caution">
    <text evidence="3">The sequence shown here is derived from an EMBL/GenBank/DDBJ whole genome shotgun (WGS) entry which is preliminary data.</text>
</comment>
<evidence type="ECO:0000256" key="2">
    <source>
        <dbReference type="SAM" id="Phobius"/>
    </source>
</evidence>
<evidence type="ECO:0000313" key="3">
    <source>
        <dbReference type="EMBL" id="PLB47769.1"/>
    </source>
</evidence>
<keyword evidence="2" id="KW-0812">Transmembrane</keyword>
<dbReference type="InterPro" id="IPR051236">
    <property type="entry name" value="HAT_RTT109-like"/>
</dbReference>
<dbReference type="EMBL" id="MSFO01000005">
    <property type="protein sequence ID" value="PLB47769.1"/>
    <property type="molecule type" value="Genomic_DNA"/>
</dbReference>
<keyword evidence="4" id="KW-1185">Reference proteome</keyword>
<name>A0A2I2G4I1_9EURO</name>
<dbReference type="STRING" id="1392250.A0A2I2G4I1"/>
<dbReference type="PANTHER" id="PTHR31571:SF5">
    <property type="entry name" value="ALTERED INHERITANCE OF MITOCHONDRIA PROTEIN 6"/>
    <property type="match status" value="1"/>
</dbReference>
<keyword evidence="2" id="KW-0472">Membrane</keyword>
<feature type="compositionally biased region" description="Polar residues" evidence="1">
    <location>
        <begin position="302"/>
        <end position="311"/>
    </location>
</feature>
<sequence length="416" mass="46577">MAASAKLTPVGDTHRVDVKDYDSYAWVLLEDHPLRSYPTKYPPGLFNFLRRWYATVRGWWSERGLSLVCLFVMFLMVIQFLAHLPYGVSYLLATDLSDQVGLAQWPAEFGGRPSACISYEPRVHWDAVDRALNAGCAGIKADVWVQGDEVFVGDSSSVPGPNDTLDHVYLEPLMAKLDARNPAVVSSVSDNSPKPVGLFDHDSTQPFMLFLRLQSQMSTVWPHLVLRMASLSQKGYLSYTDGVQVIPRPVTIVVTGLTSSEVDFVKDIGHDGINGSILFEKSPDLDATGNNPENDNSRESENPSGSLQEPSSGLPFQMFSVTINFRDSIGSPRGGRFSIQQIERIKTQVHNAHQRGLRIRYEAIPCLPRMLRRIVWRILVHEGADCIEVDWTQCEGGWWRSLFTIGRRDGRSHGNK</sequence>
<evidence type="ECO:0008006" key="5">
    <source>
        <dbReference type="Google" id="ProtNLM"/>
    </source>
</evidence>
<accession>A0A2I2G4I1</accession>
<dbReference type="OrthoDB" id="4499526at2759"/>
<feature type="region of interest" description="Disordered" evidence="1">
    <location>
        <begin position="281"/>
        <end position="311"/>
    </location>
</feature>
<protein>
    <recommendedName>
        <fullName evidence="5">PLC-like phosphodiesterase</fullName>
    </recommendedName>
</protein>
<evidence type="ECO:0000313" key="4">
    <source>
        <dbReference type="Proteomes" id="UP000234275"/>
    </source>
</evidence>
<dbReference type="PANTHER" id="PTHR31571">
    <property type="entry name" value="ALTERED INHERITANCE OF MITOCHONDRIA PROTEIN 6"/>
    <property type="match status" value="1"/>
</dbReference>
<dbReference type="VEuPathDB" id="FungiDB:P170DRAFT_437506"/>
<gene>
    <name evidence="3" type="ORF">P170DRAFT_437506</name>
</gene>
<feature type="transmembrane region" description="Helical" evidence="2">
    <location>
        <begin position="65"/>
        <end position="86"/>
    </location>
</feature>
<keyword evidence="2" id="KW-1133">Transmembrane helix</keyword>
<dbReference type="RefSeq" id="XP_024703071.1">
    <property type="nucleotide sequence ID" value="XM_024849381.1"/>
</dbReference>
<dbReference type="GeneID" id="36557080"/>
<dbReference type="AlphaFoldDB" id="A0A2I2G4I1"/>
<dbReference type="Proteomes" id="UP000234275">
    <property type="component" value="Unassembled WGS sequence"/>
</dbReference>
<organism evidence="3 4">
    <name type="scientific">Aspergillus steynii IBT 23096</name>
    <dbReference type="NCBI Taxonomy" id="1392250"/>
    <lineage>
        <taxon>Eukaryota</taxon>
        <taxon>Fungi</taxon>
        <taxon>Dikarya</taxon>
        <taxon>Ascomycota</taxon>
        <taxon>Pezizomycotina</taxon>
        <taxon>Eurotiomycetes</taxon>
        <taxon>Eurotiomycetidae</taxon>
        <taxon>Eurotiales</taxon>
        <taxon>Aspergillaceae</taxon>
        <taxon>Aspergillus</taxon>
        <taxon>Aspergillus subgen. Circumdati</taxon>
    </lineage>
</organism>
<evidence type="ECO:0000256" key="1">
    <source>
        <dbReference type="SAM" id="MobiDB-lite"/>
    </source>
</evidence>
<reference evidence="3 4" key="1">
    <citation type="submission" date="2016-12" db="EMBL/GenBank/DDBJ databases">
        <title>The genomes of Aspergillus section Nigri reveals drivers in fungal speciation.</title>
        <authorList>
            <consortium name="DOE Joint Genome Institute"/>
            <person name="Vesth T.C."/>
            <person name="Nybo J."/>
            <person name="Theobald S."/>
            <person name="Brandl J."/>
            <person name="Frisvad J.C."/>
            <person name="Nielsen K.F."/>
            <person name="Lyhne E.K."/>
            <person name="Kogle M.E."/>
            <person name="Kuo A."/>
            <person name="Riley R."/>
            <person name="Clum A."/>
            <person name="Nolan M."/>
            <person name="Lipzen A."/>
            <person name="Salamov A."/>
            <person name="Henrissat B."/>
            <person name="Wiebenga A."/>
            <person name="De Vries R.P."/>
            <person name="Grigoriev I.V."/>
            <person name="Mortensen U.H."/>
            <person name="Andersen M.R."/>
            <person name="Baker S.E."/>
        </authorList>
    </citation>
    <scope>NUCLEOTIDE SEQUENCE [LARGE SCALE GENOMIC DNA]</scope>
    <source>
        <strain evidence="3 4">IBT 23096</strain>
    </source>
</reference>